<evidence type="ECO:0000256" key="3">
    <source>
        <dbReference type="ARBA" id="ARBA00023237"/>
    </source>
</evidence>
<proteinExistence type="predicted"/>
<dbReference type="PRINTS" id="PR01021">
    <property type="entry name" value="OMPADOMAIN"/>
</dbReference>
<dbReference type="InterPro" id="IPR050330">
    <property type="entry name" value="Bact_OuterMem_StrucFunc"/>
</dbReference>
<evidence type="ECO:0000313" key="7">
    <source>
        <dbReference type="Proteomes" id="UP001431181"/>
    </source>
</evidence>
<dbReference type="InterPro" id="IPR006664">
    <property type="entry name" value="OMP_bac"/>
</dbReference>
<dbReference type="PANTHER" id="PTHR30329">
    <property type="entry name" value="STATOR ELEMENT OF FLAGELLAR MOTOR COMPLEX"/>
    <property type="match status" value="1"/>
</dbReference>
<accession>A0ABT3KBY3</accession>
<dbReference type="PROSITE" id="PS01068">
    <property type="entry name" value="OMPA_1"/>
    <property type="match status" value="1"/>
</dbReference>
<gene>
    <name evidence="6" type="ORF">ONZ52_02830</name>
</gene>
<keyword evidence="3" id="KW-0998">Cell outer membrane</keyword>
<evidence type="ECO:0000259" key="5">
    <source>
        <dbReference type="PROSITE" id="PS51123"/>
    </source>
</evidence>
<comment type="caution">
    <text evidence="6">The sequence shown here is derived from an EMBL/GenBank/DDBJ whole genome shotgun (WGS) entry which is preliminary data.</text>
</comment>
<dbReference type="Proteomes" id="UP001431181">
    <property type="component" value="Unassembled WGS sequence"/>
</dbReference>
<dbReference type="CDD" id="cd07185">
    <property type="entry name" value="OmpA_C-like"/>
    <property type="match status" value="2"/>
</dbReference>
<evidence type="ECO:0000256" key="4">
    <source>
        <dbReference type="PROSITE-ProRule" id="PRU00473"/>
    </source>
</evidence>
<organism evidence="6 7">
    <name type="scientific">Marinomonas rhodophyticola</name>
    <dbReference type="NCBI Taxonomy" id="2992803"/>
    <lineage>
        <taxon>Bacteria</taxon>
        <taxon>Pseudomonadati</taxon>
        <taxon>Pseudomonadota</taxon>
        <taxon>Gammaproteobacteria</taxon>
        <taxon>Oceanospirillales</taxon>
        <taxon>Oceanospirillaceae</taxon>
        <taxon>Marinomonas</taxon>
    </lineage>
</organism>
<keyword evidence="2 4" id="KW-0472">Membrane</keyword>
<dbReference type="SUPFAM" id="SSF103088">
    <property type="entry name" value="OmpA-like"/>
    <property type="match status" value="2"/>
</dbReference>
<protein>
    <submittedName>
        <fullName evidence="6">OmpA family protein</fullName>
    </submittedName>
</protein>
<dbReference type="RefSeq" id="WP_265217169.1">
    <property type="nucleotide sequence ID" value="NZ_JAPEUL010000004.1"/>
</dbReference>
<dbReference type="EMBL" id="JAPEUL010000004">
    <property type="protein sequence ID" value="MCW4628013.1"/>
    <property type="molecule type" value="Genomic_DNA"/>
</dbReference>
<evidence type="ECO:0000256" key="2">
    <source>
        <dbReference type="ARBA" id="ARBA00023136"/>
    </source>
</evidence>
<dbReference type="InterPro" id="IPR006690">
    <property type="entry name" value="OMPA-like_CS"/>
</dbReference>
<comment type="subcellular location">
    <subcellularLocation>
        <location evidence="1">Cell outer membrane</location>
    </subcellularLocation>
</comment>
<dbReference type="PROSITE" id="PS51123">
    <property type="entry name" value="OMPA_2"/>
    <property type="match status" value="2"/>
</dbReference>
<dbReference type="PANTHER" id="PTHR30329:SF21">
    <property type="entry name" value="LIPOPROTEIN YIAD-RELATED"/>
    <property type="match status" value="1"/>
</dbReference>
<feature type="domain" description="OmpA-like" evidence="5">
    <location>
        <begin position="65"/>
        <end position="183"/>
    </location>
</feature>
<dbReference type="Pfam" id="PF00691">
    <property type="entry name" value="OmpA"/>
    <property type="match status" value="2"/>
</dbReference>
<sequence>MISTITRTAIIYFTLGSSLATGQILYPTLIESLKDLDKDGVIDVRDLCSNTPQGTDVDNDGCPLTKLEYFRFNFAAQFEIGSYRLKDEFHSSLHSLASLLQDNPETLVLLEGHTDNIGTAQFNLTLSQKRAQAIATALTSVFNISPDRIRAFGYGSNRPIASNETDSDRLLNRRVSGEIVKPLQSKNLEATIRFRMNRDNISKEDYSLLKDVGQQLRDNPNALVLIDGYTDSTGSLHQNTLLSTKRANKVADILRTEYNIPQERLKTLGHGEAYPIASNRTLEGRQKNRRVTLKVVAPFKSTTETLLPKWTIWSVDRN</sequence>
<dbReference type="PRINTS" id="PR01023">
    <property type="entry name" value="NAFLGMOTY"/>
</dbReference>
<feature type="domain" description="OmpA-like" evidence="5">
    <location>
        <begin position="181"/>
        <end position="299"/>
    </location>
</feature>
<dbReference type="Gene3D" id="3.30.1330.60">
    <property type="entry name" value="OmpA-like domain"/>
    <property type="match status" value="2"/>
</dbReference>
<evidence type="ECO:0000313" key="6">
    <source>
        <dbReference type="EMBL" id="MCW4628013.1"/>
    </source>
</evidence>
<dbReference type="InterPro" id="IPR036737">
    <property type="entry name" value="OmpA-like_sf"/>
</dbReference>
<dbReference type="InterPro" id="IPR006665">
    <property type="entry name" value="OmpA-like"/>
</dbReference>
<reference evidence="6" key="1">
    <citation type="submission" date="2022-11" db="EMBL/GenBank/DDBJ databases">
        <title>Marinomonas sp. nov., isolated from marine algae.</title>
        <authorList>
            <person name="Choi D.G."/>
            <person name="Kim J.M."/>
            <person name="Lee J.K."/>
            <person name="Baek J.H."/>
            <person name="Jeon C.O."/>
        </authorList>
    </citation>
    <scope>NUCLEOTIDE SEQUENCE</scope>
    <source>
        <strain evidence="6">KJ51-3</strain>
    </source>
</reference>
<evidence type="ECO:0000256" key="1">
    <source>
        <dbReference type="ARBA" id="ARBA00004442"/>
    </source>
</evidence>
<name>A0ABT3KBY3_9GAMM</name>
<keyword evidence="7" id="KW-1185">Reference proteome</keyword>